<evidence type="ECO:0000313" key="1">
    <source>
        <dbReference type="EMBL" id="MBK8523629.1"/>
    </source>
</evidence>
<dbReference type="InterPro" id="IPR036748">
    <property type="entry name" value="MTH938-like_sf"/>
</dbReference>
<dbReference type="AlphaFoldDB" id="A0A9D7K1G8"/>
<comment type="caution">
    <text evidence="1">The sequence shown here is derived from an EMBL/GenBank/DDBJ whole genome shotgun (WGS) entry which is preliminary data.</text>
</comment>
<accession>A0A9D7K1G8</accession>
<dbReference type="Gene3D" id="3.40.1230.10">
    <property type="entry name" value="MTH938-like"/>
    <property type="match status" value="1"/>
</dbReference>
<organism evidence="1 2">
    <name type="scientific">Candidatus Proximibacter danicus</name>
    <dbReference type="NCBI Taxonomy" id="2954365"/>
    <lineage>
        <taxon>Bacteria</taxon>
        <taxon>Pseudomonadati</taxon>
        <taxon>Pseudomonadota</taxon>
        <taxon>Betaproteobacteria</taxon>
        <taxon>Candidatus Proximibacter</taxon>
    </lineage>
</organism>
<dbReference type="Proteomes" id="UP000886689">
    <property type="component" value="Unassembled WGS sequence"/>
</dbReference>
<dbReference type="Pfam" id="PF04430">
    <property type="entry name" value="DUF498"/>
    <property type="match status" value="1"/>
</dbReference>
<dbReference type="PANTHER" id="PTHR21192:SF2">
    <property type="entry name" value="NADH DEHYDROGENASE [UBIQUINONE] 1 ALPHA SUBCOMPLEX ASSEMBLY FACTOR 3"/>
    <property type="match status" value="1"/>
</dbReference>
<gene>
    <name evidence="1" type="ORF">IPL58_05610</name>
</gene>
<dbReference type="PANTHER" id="PTHR21192">
    <property type="entry name" value="NUCLEAR PROTEIN E3-3"/>
    <property type="match status" value="1"/>
</dbReference>
<dbReference type="SUPFAM" id="SSF64076">
    <property type="entry name" value="MTH938-like"/>
    <property type="match status" value="1"/>
</dbReference>
<protein>
    <submittedName>
        <fullName evidence="1">Mth938-like domain-containing protein</fullName>
    </submittedName>
</protein>
<name>A0A9D7K1G8_9PROT</name>
<reference evidence="1" key="1">
    <citation type="submission" date="2020-10" db="EMBL/GenBank/DDBJ databases">
        <title>Connecting structure to function with the recovery of over 1000 high-quality activated sludge metagenome-assembled genomes encoding full-length rRNA genes using long-read sequencing.</title>
        <authorList>
            <person name="Singleton C.M."/>
            <person name="Petriglieri F."/>
            <person name="Kristensen J.M."/>
            <person name="Kirkegaard R.H."/>
            <person name="Michaelsen T.Y."/>
            <person name="Andersen M.H."/>
            <person name="Karst S.M."/>
            <person name="Dueholm M.S."/>
            <person name="Nielsen P.H."/>
            <person name="Albertsen M."/>
        </authorList>
    </citation>
    <scope>NUCLEOTIDE SEQUENCE</scope>
    <source>
        <strain evidence="1">Hirt_18-Q3-R61-65_BATAC.395</strain>
    </source>
</reference>
<dbReference type="InterPro" id="IPR007523">
    <property type="entry name" value="NDUFAF3/AAMDC"/>
</dbReference>
<proteinExistence type="predicted"/>
<dbReference type="EMBL" id="JADJUC010000004">
    <property type="protein sequence ID" value="MBK8523629.1"/>
    <property type="molecule type" value="Genomic_DNA"/>
</dbReference>
<evidence type="ECO:0000313" key="2">
    <source>
        <dbReference type="Proteomes" id="UP000886689"/>
    </source>
</evidence>
<sequence length="122" mass="13349">MKLQLSNPDSGYTFTAYGDDYIDVNGKRYQTNVALLPGQMLPEWTTASFETLTEADFARLAELAPEILLIGTGKSLHFPPPALMQPLMAARIGYEVMDTHAACRTYNILAAEGRKVAAAILL</sequence>
<dbReference type="CDD" id="cd05560">
    <property type="entry name" value="Xcc1710_like"/>
    <property type="match status" value="1"/>
</dbReference>